<dbReference type="EMBL" id="WHYS01000001">
    <property type="protein sequence ID" value="MQL55134.1"/>
    <property type="molecule type" value="Genomic_DNA"/>
</dbReference>
<comment type="catalytic activity">
    <reaction evidence="1">
        <text>1-(5-phospho-beta-D-ribosyl)-5'-AMP + H2O = 1-(5-phospho-beta-D-ribosyl)-5-[(5-phospho-beta-D-ribosylamino)methylideneamino]imidazole-4-carboxamide</text>
        <dbReference type="Rhea" id="RHEA:20049"/>
        <dbReference type="ChEBI" id="CHEBI:15377"/>
        <dbReference type="ChEBI" id="CHEBI:58435"/>
        <dbReference type="ChEBI" id="CHEBI:59457"/>
        <dbReference type="EC" id="3.5.4.19"/>
    </reaction>
</comment>
<dbReference type="EMBL" id="CP045482">
    <property type="protein sequence ID" value="QGR20684.1"/>
    <property type="molecule type" value="Genomic_DNA"/>
</dbReference>
<keyword evidence="10" id="KW-1185">Reference proteome</keyword>
<dbReference type="Pfam" id="PF01502">
    <property type="entry name" value="PRA-CH"/>
    <property type="match status" value="1"/>
</dbReference>
<dbReference type="InterPro" id="IPR038019">
    <property type="entry name" value="PRib_AMP_CycHydrolase_sf"/>
</dbReference>
<evidence type="ECO:0000313" key="11">
    <source>
        <dbReference type="Proteomes" id="UP000474054"/>
    </source>
</evidence>
<evidence type="ECO:0000256" key="1">
    <source>
        <dbReference type="ARBA" id="ARBA00000024"/>
    </source>
</evidence>
<evidence type="ECO:0000313" key="9">
    <source>
        <dbReference type="EMBL" id="QGR20684.1"/>
    </source>
</evidence>
<dbReference type="GeneID" id="42778191"/>
<dbReference type="RefSeq" id="WP_155860970.1">
    <property type="nucleotide sequence ID" value="NZ_CP045482.1"/>
</dbReference>
<evidence type="ECO:0000259" key="7">
    <source>
        <dbReference type="Pfam" id="PF01502"/>
    </source>
</evidence>
<organism evidence="9 10">
    <name type="scientific">Acidianus ambivalens</name>
    <name type="common">Desulfurolobus ambivalens</name>
    <dbReference type="NCBI Taxonomy" id="2283"/>
    <lineage>
        <taxon>Archaea</taxon>
        <taxon>Thermoproteota</taxon>
        <taxon>Thermoprotei</taxon>
        <taxon>Sulfolobales</taxon>
        <taxon>Sulfolobaceae</taxon>
        <taxon>Acidianus</taxon>
    </lineage>
</organism>
<protein>
    <recommendedName>
        <fullName evidence="3">phosphoribosyl-AMP cyclohydrolase</fullName>
        <ecNumber evidence="3">3.5.4.19</ecNumber>
    </recommendedName>
</protein>
<dbReference type="PANTHER" id="PTHR42945:SF1">
    <property type="entry name" value="HISTIDINE BIOSYNTHESIS BIFUNCTIONAL PROTEIN HIS7"/>
    <property type="match status" value="1"/>
</dbReference>
<dbReference type="PANTHER" id="PTHR42945">
    <property type="entry name" value="HISTIDINE BIOSYNTHESIS BIFUNCTIONAL PROTEIN"/>
    <property type="match status" value="1"/>
</dbReference>
<dbReference type="GO" id="GO:0004635">
    <property type="term" value="F:phosphoribosyl-AMP cyclohydrolase activity"/>
    <property type="evidence" value="ECO:0007669"/>
    <property type="project" value="UniProtKB-EC"/>
</dbReference>
<evidence type="ECO:0000256" key="2">
    <source>
        <dbReference type="ARBA" id="ARBA00005169"/>
    </source>
</evidence>
<dbReference type="SUPFAM" id="SSF141734">
    <property type="entry name" value="HisI-like"/>
    <property type="match status" value="1"/>
</dbReference>
<dbReference type="FunFam" id="3.10.20.810:FF:000001">
    <property type="entry name" value="Histidine biosynthesis bifunctional protein HisIE"/>
    <property type="match status" value="1"/>
</dbReference>
<dbReference type="EC" id="3.5.4.19" evidence="3"/>
<dbReference type="UniPathway" id="UPA00031">
    <property type="reaction ID" value="UER00008"/>
</dbReference>
<keyword evidence="6" id="KW-0368">Histidine biosynthesis</keyword>
<evidence type="ECO:0000313" key="8">
    <source>
        <dbReference type="EMBL" id="MQL55134.1"/>
    </source>
</evidence>
<keyword evidence="5 9" id="KW-0378">Hydrolase</keyword>
<evidence type="ECO:0000256" key="3">
    <source>
        <dbReference type="ARBA" id="ARBA00012721"/>
    </source>
</evidence>
<dbReference type="GO" id="GO:0004636">
    <property type="term" value="F:phosphoribosyl-ATP diphosphatase activity"/>
    <property type="evidence" value="ECO:0007669"/>
    <property type="project" value="UniProtKB-ARBA"/>
</dbReference>
<evidence type="ECO:0000256" key="4">
    <source>
        <dbReference type="ARBA" id="ARBA00022605"/>
    </source>
</evidence>
<dbReference type="NCBIfam" id="NF000768">
    <property type="entry name" value="PRK00051.1"/>
    <property type="match status" value="1"/>
</dbReference>
<evidence type="ECO:0000256" key="5">
    <source>
        <dbReference type="ARBA" id="ARBA00022801"/>
    </source>
</evidence>
<name>A0A650CS50_ACIAM</name>
<dbReference type="Proteomes" id="UP000426328">
    <property type="component" value="Chromosome"/>
</dbReference>
<dbReference type="Gene3D" id="3.10.20.810">
    <property type="entry name" value="Phosphoribosyl-AMP cyclohydrolase"/>
    <property type="match status" value="1"/>
</dbReference>
<reference evidence="9 10" key="2">
    <citation type="submission" date="2019-10" db="EMBL/GenBank/DDBJ databases">
        <title>Genome Sequences from Six Type Strain Members of the Archaeal Family Sulfolobaceae: Acidianus ambivalens, Acidianus infernus, Metallosphaera prunae, Stygiolobus azoricus, Sulfolobus metallicus, and Sulfurisphaera ohwakuensis.</title>
        <authorList>
            <person name="Counts J.A."/>
            <person name="Kelly R.M."/>
        </authorList>
    </citation>
    <scope>NUCLEOTIDE SEQUENCE [LARGE SCALE GENOMIC DNA]</scope>
    <source>
        <strain evidence="9 10">LEI 10</strain>
    </source>
</reference>
<dbReference type="AlphaFoldDB" id="A0A650CS50"/>
<evidence type="ECO:0000313" key="10">
    <source>
        <dbReference type="Proteomes" id="UP000426328"/>
    </source>
</evidence>
<accession>A0A650CS50</accession>
<dbReference type="KEGG" id="aamb:D1866_00595"/>
<keyword evidence="4" id="KW-0028">Amino-acid biosynthesis</keyword>
<gene>
    <name evidence="9" type="primary">hisI</name>
    <name evidence="9" type="ORF">D1866_00595</name>
    <name evidence="8" type="ORF">GFB69_05060</name>
</gene>
<comment type="pathway">
    <text evidence="2">Amino-acid biosynthesis; L-histidine biosynthesis; L-histidine from 5-phospho-alpha-D-ribose 1-diphosphate: step 3/9.</text>
</comment>
<feature type="domain" description="Phosphoribosyl-AMP cyclohydrolase" evidence="7">
    <location>
        <begin position="42"/>
        <end position="115"/>
    </location>
</feature>
<dbReference type="Proteomes" id="UP000474054">
    <property type="component" value="Unassembled WGS sequence"/>
</dbReference>
<sequence>MGVTLKLSEDEAKKIIEKLNFRHEYDTIIAILQHYKTKDVLMVGNMNKEAVFKTLTTGMAHFWSLSRKRLWLKGETSKHFQLIEDFYVDCDEDAIVFLVNPLGPTCHTGNYTCFYRNYRSFIAKY</sequence>
<evidence type="ECO:0000256" key="6">
    <source>
        <dbReference type="ARBA" id="ARBA00023102"/>
    </source>
</evidence>
<dbReference type="InterPro" id="IPR002496">
    <property type="entry name" value="PRib_AMP_CycHydrolase_dom"/>
</dbReference>
<dbReference type="GO" id="GO:0000105">
    <property type="term" value="P:L-histidine biosynthetic process"/>
    <property type="evidence" value="ECO:0007669"/>
    <property type="project" value="UniProtKB-UniPathway"/>
</dbReference>
<proteinExistence type="predicted"/>
<reference evidence="8 11" key="1">
    <citation type="submission" date="2019-10" db="EMBL/GenBank/DDBJ databases">
        <title>Comparative genomics of sulfur disproportionating microorganisms.</title>
        <authorList>
            <person name="Ward L.M."/>
            <person name="Bertran E."/>
            <person name="Johnston D."/>
        </authorList>
    </citation>
    <scope>NUCLEOTIDE SEQUENCE [LARGE SCALE GENOMIC DNA]</scope>
    <source>
        <strain evidence="8 11">DSM 3772</strain>
    </source>
</reference>